<dbReference type="RefSeq" id="WP_301167668.1">
    <property type="nucleotide sequence ID" value="NZ_JAUHTR010000013.1"/>
</dbReference>
<keyword evidence="7" id="KW-1185">Reference proteome</keyword>
<dbReference type="InterPro" id="IPR013448">
    <property type="entry name" value="L-rhamnose_mutarotase"/>
</dbReference>
<dbReference type="PANTHER" id="PTHR34389:SF2">
    <property type="entry name" value="L-RHAMNOSE MUTAROTASE"/>
    <property type="match status" value="1"/>
</dbReference>
<protein>
    <recommendedName>
        <fullName evidence="5">L-rhamnose mutarotase</fullName>
        <ecNumber evidence="5">5.1.3.32</ecNumber>
    </recommendedName>
</protein>
<name>A0ABT8I0V2_9BACL</name>
<evidence type="ECO:0000256" key="3">
    <source>
        <dbReference type="ARBA" id="ARBA00023277"/>
    </source>
</evidence>
<dbReference type="EMBL" id="JAUHTR010000013">
    <property type="protein sequence ID" value="MDN4526647.1"/>
    <property type="molecule type" value="Genomic_DNA"/>
</dbReference>
<dbReference type="Pfam" id="PF05336">
    <property type="entry name" value="rhaM"/>
    <property type="match status" value="1"/>
</dbReference>
<evidence type="ECO:0000256" key="1">
    <source>
        <dbReference type="ARBA" id="ARBA00022490"/>
    </source>
</evidence>
<reference evidence="6" key="1">
    <citation type="submission" date="2023-07" db="EMBL/GenBank/DDBJ databases">
        <title>Fictibacillus sp. isolated from freshwater pond.</title>
        <authorList>
            <person name="Kirdat K."/>
            <person name="Bhat A."/>
            <person name="Mourya A."/>
            <person name="Yadav A."/>
        </authorList>
    </citation>
    <scope>NUCLEOTIDE SEQUENCE</scope>
    <source>
        <strain evidence="6">NE201</strain>
    </source>
</reference>
<dbReference type="Proteomes" id="UP001172721">
    <property type="component" value="Unassembled WGS sequence"/>
</dbReference>
<dbReference type="Gene3D" id="3.30.70.100">
    <property type="match status" value="1"/>
</dbReference>
<evidence type="ECO:0000256" key="2">
    <source>
        <dbReference type="ARBA" id="ARBA00023235"/>
    </source>
</evidence>
<keyword evidence="1" id="KW-0963">Cytoplasm</keyword>
<evidence type="ECO:0000313" key="7">
    <source>
        <dbReference type="Proteomes" id="UP001172721"/>
    </source>
</evidence>
<keyword evidence="2 6" id="KW-0413">Isomerase</keyword>
<gene>
    <name evidence="6" type="primary">rhaM</name>
    <name evidence="6" type="ORF">QYB97_19355</name>
</gene>
<dbReference type="EC" id="5.1.3.32" evidence="5"/>
<dbReference type="InterPro" id="IPR011008">
    <property type="entry name" value="Dimeric_a/b-barrel"/>
</dbReference>
<evidence type="ECO:0000256" key="5">
    <source>
        <dbReference type="NCBIfam" id="TIGR02625"/>
    </source>
</evidence>
<keyword evidence="4" id="KW-0684">Rhamnose metabolism</keyword>
<accession>A0ABT8I0V2</accession>
<dbReference type="HAMAP" id="MF_01663">
    <property type="entry name" value="L_rham_rotase"/>
    <property type="match status" value="1"/>
</dbReference>
<dbReference type="InterPro" id="IPR008000">
    <property type="entry name" value="Rham/fucose_mutarotase"/>
</dbReference>
<evidence type="ECO:0000256" key="4">
    <source>
        <dbReference type="ARBA" id="ARBA00023308"/>
    </source>
</evidence>
<dbReference type="NCBIfam" id="TIGR02625">
    <property type="entry name" value="YiiL_rotase"/>
    <property type="match status" value="1"/>
</dbReference>
<organism evidence="6 7">
    <name type="scientific">Fictibacillus fluitans</name>
    <dbReference type="NCBI Taxonomy" id="3058422"/>
    <lineage>
        <taxon>Bacteria</taxon>
        <taxon>Bacillati</taxon>
        <taxon>Bacillota</taxon>
        <taxon>Bacilli</taxon>
        <taxon>Bacillales</taxon>
        <taxon>Fictibacillaceae</taxon>
        <taxon>Fictibacillus</taxon>
    </lineage>
</organism>
<keyword evidence="3" id="KW-0119">Carbohydrate metabolism</keyword>
<dbReference type="PANTHER" id="PTHR34389">
    <property type="entry name" value="L-RHAMNOSE MUTAROTASE"/>
    <property type="match status" value="1"/>
</dbReference>
<evidence type="ECO:0000313" key="6">
    <source>
        <dbReference type="EMBL" id="MDN4526647.1"/>
    </source>
</evidence>
<proteinExistence type="inferred from homology"/>
<comment type="caution">
    <text evidence="6">The sequence shown here is derived from an EMBL/GenBank/DDBJ whole genome shotgun (WGS) entry which is preliminary data.</text>
</comment>
<dbReference type="GO" id="GO:0062192">
    <property type="term" value="F:L-rhamnose mutarotase activity"/>
    <property type="evidence" value="ECO:0007669"/>
    <property type="project" value="UniProtKB-EC"/>
</dbReference>
<dbReference type="SUPFAM" id="SSF54909">
    <property type="entry name" value="Dimeric alpha+beta barrel"/>
    <property type="match status" value="1"/>
</dbReference>
<sequence>MIRKGFVMKVYEDQHEEYEKRHDEIWPDLVEELHKHGARNYSIFLDKETSQLFGYVEIEDEELWKKMSSTEINQKWWSYMAPVMETNRDDSPVAKDLKPVFHMA</sequence>